<dbReference type="GO" id="GO:0046872">
    <property type="term" value="F:metal ion binding"/>
    <property type="evidence" value="ECO:0007669"/>
    <property type="project" value="UniProtKB-KW"/>
</dbReference>
<comment type="caution">
    <text evidence="7">The sequence shown here is derived from an EMBL/GenBank/DDBJ whole genome shotgun (WGS) entry which is preliminary data.</text>
</comment>
<dbReference type="Pfam" id="PF10589">
    <property type="entry name" value="NADH_4Fe-4S"/>
    <property type="match status" value="1"/>
</dbReference>
<dbReference type="SMART" id="SM00928">
    <property type="entry name" value="NADH_4Fe-4S"/>
    <property type="match status" value="1"/>
</dbReference>
<dbReference type="InterPro" id="IPR011538">
    <property type="entry name" value="Nuo51_FMN-bd"/>
</dbReference>
<comment type="similarity">
    <text evidence="1">Belongs to the complex I 51 kDa subunit family.</text>
</comment>
<dbReference type="Pfam" id="PF01512">
    <property type="entry name" value="Complex1_51K"/>
    <property type="match status" value="1"/>
</dbReference>
<keyword evidence="5" id="KW-0411">Iron-sulfur</keyword>
<dbReference type="GO" id="GO:0051539">
    <property type="term" value="F:4 iron, 4 sulfur cluster binding"/>
    <property type="evidence" value="ECO:0007669"/>
    <property type="project" value="UniProtKB-KW"/>
</dbReference>
<dbReference type="PANTHER" id="PTHR43578:SF3">
    <property type="entry name" value="NADH-QUINONE OXIDOREDUCTASE SUBUNIT F"/>
    <property type="match status" value="1"/>
</dbReference>
<evidence type="ECO:0000256" key="2">
    <source>
        <dbReference type="ARBA" id="ARBA00022485"/>
    </source>
</evidence>
<dbReference type="GO" id="GO:0008137">
    <property type="term" value="F:NADH dehydrogenase (ubiquinone) activity"/>
    <property type="evidence" value="ECO:0007669"/>
    <property type="project" value="InterPro"/>
</dbReference>
<organism evidence="7 8">
    <name type="scientific">Candidatus Falkowbacteria bacterium CG_4_9_14_3_um_filter_38_19</name>
    <dbReference type="NCBI Taxonomy" id="1974559"/>
    <lineage>
        <taxon>Bacteria</taxon>
        <taxon>Candidatus Falkowiibacteriota</taxon>
    </lineage>
</organism>
<keyword evidence="4" id="KW-0408">Iron</keyword>
<dbReference type="PROSITE" id="PS00645">
    <property type="entry name" value="COMPLEX1_51K_2"/>
    <property type="match status" value="1"/>
</dbReference>
<evidence type="ECO:0000256" key="4">
    <source>
        <dbReference type="ARBA" id="ARBA00023004"/>
    </source>
</evidence>
<dbReference type="InterPro" id="IPR037207">
    <property type="entry name" value="Nuop51_4Fe4S-bd_sf"/>
</dbReference>
<feature type="domain" description="NADH-ubiquinone oxidoreductase 51kDa subunit iron-sulphur binding" evidence="6">
    <location>
        <begin position="259"/>
        <end position="298"/>
    </location>
</feature>
<dbReference type="PANTHER" id="PTHR43578">
    <property type="entry name" value="NADH-QUINONE OXIDOREDUCTASE SUBUNIT F"/>
    <property type="match status" value="1"/>
</dbReference>
<evidence type="ECO:0000256" key="5">
    <source>
        <dbReference type="ARBA" id="ARBA00023014"/>
    </source>
</evidence>
<dbReference type="SUPFAM" id="SSF142019">
    <property type="entry name" value="Nqo1 FMN-binding domain-like"/>
    <property type="match status" value="1"/>
</dbReference>
<name>A0A2M8ADZ4_9BACT</name>
<sequence>MDIIAKIKKANLVGRGGACFPVAAKWLAVKKAAGNKKYVICNAAEGEPGVAKDSYIIERHINRVIDGMRVAWEYLSAGKVKNEIAVEGYFYINNKYYKRYGKKLIKAIGNLPIKIFIKPYDAGYIGGEESAILNAIEGRRVEPRLKPPYPTERGLWNCPTLINNVETFYEVSQVASGDYKNYRFYTVSGDCLNSGVYELPNNFTIGRVLKETENLPDFPFFVQVGGNAAGEVLNNQQLKQPVSGGGSIAVFSLTKYQAKALLEKWLEFFTDESCGQCTPCREGLLRLHELIRKEKIDWLLFNELIDNLKEAAFCGLGSSAAIPLSSFMKNVLPLMAEKKLDLPRSCREEIYKYFK</sequence>
<dbReference type="GO" id="GO:0010181">
    <property type="term" value="F:FMN binding"/>
    <property type="evidence" value="ECO:0007669"/>
    <property type="project" value="InterPro"/>
</dbReference>
<dbReference type="Gene3D" id="1.20.1440.230">
    <property type="entry name" value="NADH-ubiquinone oxidoreductase 51kDa subunit, iron-sulphur binding domain"/>
    <property type="match status" value="1"/>
</dbReference>
<dbReference type="EMBL" id="PFUO01000163">
    <property type="protein sequence ID" value="PJB15561.1"/>
    <property type="molecule type" value="Genomic_DNA"/>
</dbReference>
<dbReference type="AlphaFoldDB" id="A0A2M8ADZ4"/>
<reference evidence="8" key="1">
    <citation type="submission" date="2017-09" db="EMBL/GenBank/DDBJ databases">
        <title>Depth-based differentiation of microbial function through sediment-hosted aquifers and enrichment of novel symbionts in the deep terrestrial subsurface.</title>
        <authorList>
            <person name="Probst A.J."/>
            <person name="Ladd B."/>
            <person name="Jarett J.K."/>
            <person name="Geller-Mcgrath D.E."/>
            <person name="Sieber C.M.K."/>
            <person name="Emerson J.B."/>
            <person name="Anantharaman K."/>
            <person name="Thomas B.C."/>
            <person name="Malmstrom R."/>
            <person name="Stieglmeier M."/>
            <person name="Klingl A."/>
            <person name="Woyke T."/>
            <person name="Ryan C.M."/>
            <person name="Banfield J.F."/>
        </authorList>
    </citation>
    <scope>NUCLEOTIDE SEQUENCE [LARGE SCALE GENOMIC DNA]</scope>
</reference>
<dbReference type="SUPFAM" id="SSF140490">
    <property type="entry name" value="Nqo1C-terminal domain-like"/>
    <property type="match status" value="1"/>
</dbReference>
<dbReference type="InterPro" id="IPR037225">
    <property type="entry name" value="Nuo51_FMN-bd_sf"/>
</dbReference>
<evidence type="ECO:0000256" key="1">
    <source>
        <dbReference type="ARBA" id="ARBA00007523"/>
    </source>
</evidence>
<dbReference type="Proteomes" id="UP000230611">
    <property type="component" value="Unassembled WGS sequence"/>
</dbReference>
<dbReference type="Gene3D" id="3.40.50.11540">
    <property type="entry name" value="NADH-ubiquinone oxidoreductase 51kDa subunit"/>
    <property type="match status" value="1"/>
</dbReference>
<evidence type="ECO:0000259" key="6">
    <source>
        <dbReference type="SMART" id="SM00928"/>
    </source>
</evidence>
<keyword evidence="2" id="KW-0004">4Fe-4S</keyword>
<evidence type="ECO:0000313" key="7">
    <source>
        <dbReference type="EMBL" id="PJB15561.1"/>
    </source>
</evidence>
<proteinExistence type="inferred from homology"/>
<protein>
    <recommendedName>
        <fullName evidence="6">NADH-ubiquinone oxidoreductase 51kDa subunit iron-sulphur binding domain-containing protein</fullName>
    </recommendedName>
</protein>
<accession>A0A2M8ADZ4</accession>
<keyword evidence="3" id="KW-0479">Metal-binding</keyword>
<dbReference type="InterPro" id="IPR001949">
    <property type="entry name" value="NADH-UbQ_OxRdtase_51kDa_CS"/>
</dbReference>
<dbReference type="InterPro" id="IPR019575">
    <property type="entry name" value="Nuop51_4Fe4S-bd"/>
</dbReference>
<evidence type="ECO:0000256" key="3">
    <source>
        <dbReference type="ARBA" id="ARBA00022723"/>
    </source>
</evidence>
<gene>
    <name evidence="7" type="ORF">CO116_03530</name>
</gene>
<evidence type="ECO:0000313" key="8">
    <source>
        <dbReference type="Proteomes" id="UP000230611"/>
    </source>
</evidence>